<dbReference type="SUPFAM" id="SSF64438">
    <property type="entry name" value="CNF1/YfiH-like putative cysteine hydrolases"/>
    <property type="match status" value="1"/>
</dbReference>
<dbReference type="GO" id="GO:0016787">
    <property type="term" value="F:hydrolase activity"/>
    <property type="evidence" value="ECO:0007669"/>
    <property type="project" value="UniProtKB-KW"/>
</dbReference>
<evidence type="ECO:0000256" key="5">
    <source>
        <dbReference type="ARBA" id="ARBA00022679"/>
    </source>
</evidence>
<dbReference type="Gene3D" id="3.60.140.10">
    <property type="entry name" value="CNF1/YfiH-like putative cysteine hydrolases"/>
    <property type="match status" value="1"/>
</dbReference>
<comment type="cofactor">
    <cofactor evidence="2">
        <name>Zn(2+)</name>
        <dbReference type="ChEBI" id="CHEBI:29105"/>
    </cofactor>
</comment>
<dbReference type="InterPro" id="IPR003730">
    <property type="entry name" value="Cu_polyphenol_OxRdtase"/>
</dbReference>
<comment type="catalytic activity">
    <reaction evidence="11">
        <text>S-methyl-5'-thioadenosine + phosphate = 5-(methylsulfanyl)-alpha-D-ribose 1-phosphate + adenine</text>
        <dbReference type="Rhea" id="RHEA:11852"/>
        <dbReference type="ChEBI" id="CHEBI:16708"/>
        <dbReference type="ChEBI" id="CHEBI:17509"/>
        <dbReference type="ChEBI" id="CHEBI:43474"/>
        <dbReference type="ChEBI" id="CHEBI:58533"/>
        <dbReference type="EC" id="2.4.2.28"/>
    </reaction>
    <physiologicalReaction direction="left-to-right" evidence="11">
        <dbReference type="Rhea" id="RHEA:11853"/>
    </physiologicalReaction>
</comment>
<evidence type="ECO:0000256" key="12">
    <source>
        <dbReference type="RuleBase" id="RU361274"/>
    </source>
</evidence>
<keyword evidence="7" id="KW-0378">Hydrolase</keyword>
<dbReference type="GO" id="GO:0017061">
    <property type="term" value="F:S-methyl-5-thioadenosine phosphorylase activity"/>
    <property type="evidence" value="ECO:0007669"/>
    <property type="project" value="UniProtKB-EC"/>
</dbReference>
<dbReference type="AlphaFoldDB" id="F8FDM2"/>
<dbReference type="KEGG" id="pms:KNP414_04054"/>
<keyword evidence="5" id="KW-0808">Transferase</keyword>
<evidence type="ECO:0000256" key="6">
    <source>
        <dbReference type="ARBA" id="ARBA00022723"/>
    </source>
</evidence>
<dbReference type="Pfam" id="PF02578">
    <property type="entry name" value="Cu-oxidase_4"/>
    <property type="match status" value="1"/>
</dbReference>
<evidence type="ECO:0000313" key="14">
    <source>
        <dbReference type="Proteomes" id="UP000006620"/>
    </source>
</evidence>
<accession>F8FDM2</accession>
<dbReference type="InterPro" id="IPR038371">
    <property type="entry name" value="Cu_polyphenol_OxRdtase_sf"/>
</dbReference>
<comment type="catalytic activity">
    <reaction evidence="10">
        <text>adenosine + phosphate = alpha-D-ribose 1-phosphate + adenine</text>
        <dbReference type="Rhea" id="RHEA:27642"/>
        <dbReference type="ChEBI" id="CHEBI:16335"/>
        <dbReference type="ChEBI" id="CHEBI:16708"/>
        <dbReference type="ChEBI" id="CHEBI:43474"/>
        <dbReference type="ChEBI" id="CHEBI:57720"/>
        <dbReference type="EC" id="2.4.2.1"/>
    </reaction>
    <physiologicalReaction direction="left-to-right" evidence="10">
        <dbReference type="Rhea" id="RHEA:27643"/>
    </physiologicalReaction>
</comment>
<evidence type="ECO:0000256" key="11">
    <source>
        <dbReference type="ARBA" id="ARBA00049893"/>
    </source>
</evidence>
<sequence length="284" mass="30422">MEPFVLQEADNGTGWMKLSPFMNGSASVTAGFTTRIGGVSGEPYQGLNCGLHVDDAPEAVVENRRRLAEALGIPFEAGTYAEQVHGKEIQMVTSALRGSGIRDRESALQAKDGFMTNEPGVYLYALFADCVPLYFYDPIRGAVGLAHAGWKGTALGIARSMVEAMGAAYGTKARDLRAAVGPSIGACCYEVDDTVISRIDKALETTGGAALEAGQPPFYEAKPDGKYSLNLQAVNRQIMIKAGIMPSHIEISSLCTSCRTDLFFSHRKEKGRTGRMAAWIGLRG</sequence>
<comment type="catalytic activity">
    <reaction evidence="1">
        <text>inosine + phosphate = alpha-D-ribose 1-phosphate + hypoxanthine</text>
        <dbReference type="Rhea" id="RHEA:27646"/>
        <dbReference type="ChEBI" id="CHEBI:17368"/>
        <dbReference type="ChEBI" id="CHEBI:17596"/>
        <dbReference type="ChEBI" id="CHEBI:43474"/>
        <dbReference type="ChEBI" id="CHEBI:57720"/>
        <dbReference type="EC" id="2.4.2.1"/>
    </reaction>
    <physiologicalReaction direction="left-to-right" evidence="1">
        <dbReference type="Rhea" id="RHEA:27647"/>
    </physiologicalReaction>
</comment>
<evidence type="ECO:0000256" key="4">
    <source>
        <dbReference type="ARBA" id="ARBA00007353"/>
    </source>
</evidence>
<gene>
    <name evidence="13" type="ordered locus">KNP414_04054</name>
</gene>
<evidence type="ECO:0000256" key="1">
    <source>
        <dbReference type="ARBA" id="ARBA00000553"/>
    </source>
</evidence>
<dbReference type="RefSeq" id="WP_013917743.1">
    <property type="nucleotide sequence ID" value="NC_015690.1"/>
</dbReference>
<dbReference type="InterPro" id="IPR011324">
    <property type="entry name" value="Cytotoxic_necrot_fac-like_cat"/>
</dbReference>
<dbReference type="PATRIC" id="fig|1036673.3.peg.3729"/>
<comment type="function">
    <text evidence="3">Purine nucleoside enzyme that catalyzes the phosphorolysis of adenosine and inosine nucleosides, yielding D-ribose 1-phosphate and the respective free bases, adenine and hypoxanthine. Also catalyzes the phosphorolysis of S-methyl-5'-thioadenosine into adenine and S-methyl-5-thio-alpha-D-ribose 1-phosphate. Also has adenosine deaminase activity.</text>
</comment>
<comment type="catalytic activity">
    <reaction evidence="9">
        <text>adenosine + H2O + H(+) = inosine + NH4(+)</text>
        <dbReference type="Rhea" id="RHEA:24408"/>
        <dbReference type="ChEBI" id="CHEBI:15377"/>
        <dbReference type="ChEBI" id="CHEBI:15378"/>
        <dbReference type="ChEBI" id="CHEBI:16335"/>
        <dbReference type="ChEBI" id="CHEBI:17596"/>
        <dbReference type="ChEBI" id="CHEBI:28938"/>
        <dbReference type="EC" id="3.5.4.4"/>
    </reaction>
    <physiologicalReaction direction="left-to-right" evidence="9">
        <dbReference type="Rhea" id="RHEA:24409"/>
    </physiologicalReaction>
</comment>
<evidence type="ECO:0000256" key="7">
    <source>
        <dbReference type="ARBA" id="ARBA00022801"/>
    </source>
</evidence>
<dbReference type="HOGENOM" id="CLU_065784_0_0_9"/>
<dbReference type="CDD" id="cd16833">
    <property type="entry name" value="YfiH"/>
    <property type="match status" value="1"/>
</dbReference>
<evidence type="ECO:0000256" key="10">
    <source>
        <dbReference type="ARBA" id="ARBA00048968"/>
    </source>
</evidence>
<evidence type="ECO:0000256" key="2">
    <source>
        <dbReference type="ARBA" id="ARBA00001947"/>
    </source>
</evidence>
<evidence type="ECO:0000313" key="13">
    <source>
        <dbReference type="EMBL" id="AEI42587.1"/>
    </source>
</evidence>
<proteinExistence type="inferred from homology"/>
<evidence type="ECO:0000256" key="9">
    <source>
        <dbReference type="ARBA" id="ARBA00047989"/>
    </source>
</evidence>
<evidence type="ECO:0000256" key="8">
    <source>
        <dbReference type="ARBA" id="ARBA00022833"/>
    </source>
</evidence>
<comment type="similarity">
    <text evidence="4 12">Belongs to the purine nucleoside phosphorylase YfiH/LACC1 family.</text>
</comment>
<evidence type="ECO:0000256" key="3">
    <source>
        <dbReference type="ARBA" id="ARBA00003215"/>
    </source>
</evidence>
<dbReference type="NCBIfam" id="TIGR00726">
    <property type="entry name" value="peptidoglycan editing factor PgeF"/>
    <property type="match status" value="1"/>
</dbReference>
<dbReference type="PANTHER" id="PTHR30616">
    <property type="entry name" value="UNCHARACTERIZED PROTEIN YFIH"/>
    <property type="match status" value="1"/>
</dbReference>
<keyword evidence="6" id="KW-0479">Metal-binding</keyword>
<dbReference type="EMBL" id="CP002869">
    <property type="protein sequence ID" value="AEI42587.1"/>
    <property type="molecule type" value="Genomic_DNA"/>
</dbReference>
<reference evidence="14" key="1">
    <citation type="submission" date="2011-06" db="EMBL/GenBank/DDBJ databases">
        <title>Complete genome sequence of Paenibacillus mucilaginosus KNP414.</title>
        <authorList>
            <person name="Wang J."/>
            <person name="Hu S."/>
            <person name="Hu X."/>
            <person name="Zhang B."/>
            <person name="Dong D."/>
            <person name="Zhang S."/>
            <person name="Zhao K."/>
            <person name="Wu D."/>
        </authorList>
    </citation>
    <scope>NUCLEOTIDE SEQUENCE [LARGE SCALE GENOMIC DNA]</scope>
    <source>
        <strain evidence="14">KNP414</strain>
    </source>
</reference>
<dbReference type="PANTHER" id="PTHR30616:SF2">
    <property type="entry name" value="PURINE NUCLEOSIDE PHOSPHORYLASE LACC1"/>
    <property type="match status" value="1"/>
</dbReference>
<organism evidence="13 14">
    <name type="scientific">Paenibacillus mucilaginosus (strain KNP414)</name>
    <dbReference type="NCBI Taxonomy" id="1036673"/>
    <lineage>
        <taxon>Bacteria</taxon>
        <taxon>Bacillati</taxon>
        <taxon>Bacillota</taxon>
        <taxon>Bacilli</taxon>
        <taxon>Bacillales</taxon>
        <taxon>Paenibacillaceae</taxon>
        <taxon>Paenibacillus</taxon>
    </lineage>
</organism>
<name>F8FDM2_PAEMK</name>
<dbReference type="Proteomes" id="UP000006620">
    <property type="component" value="Chromosome"/>
</dbReference>
<reference evidence="13 14" key="2">
    <citation type="journal article" date="2013" name="Genome Announc.">
        <title>Genome Sequence of Growth-Improving Paenibacillus mucilaginosus Strain KNP414.</title>
        <authorList>
            <person name="Lu J.J."/>
            <person name="Wang J.F."/>
            <person name="Hu X.F."/>
        </authorList>
    </citation>
    <scope>NUCLEOTIDE SEQUENCE [LARGE SCALE GENOMIC DNA]</scope>
    <source>
        <strain evidence="13 14">KNP414</strain>
    </source>
</reference>
<keyword evidence="8" id="KW-0862">Zinc</keyword>
<dbReference type="GO" id="GO:0005507">
    <property type="term" value="F:copper ion binding"/>
    <property type="evidence" value="ECO:0007669"/>
    <property type="project" value="TreeGrafter"/>
</dbReference>
<protein>
    <recommendedName>
        <fullName evidence="12">Purine nucleoside phosphorylase</fullName>
    </recommendedName>
</protein>